<accession>A0A699GUR6</accession>
<dbReference type="Gene3D" id="3.90.1320.10">
    <property type="entry name" value="Outer-capsid protein sigma 3, large lobe"/>
    <property type="match status" value="1"/>
</dbReference>
<feature type="compositionally biased region" description="Basic and acidic residues" evidence="1">
    <location>
        <begin position="154"/>
        <end position="163"/>
    </location>
</feature>
<organism evidence="3">
    <name type="scientific">Tanacetum cinerariifolium</name>
    <name type="common">Dalmatian daisy</name>
    <name type="synonym">Chrysanthemum cinerariifolium</name>
    <dbReference type="NCBI Taxonomy" id="118510"/>
    <lineage>
        <taxon>Eukaryota</taxon>
        <taxon>Viridiplantae</taxon>
        <taxon>Streptophyta</taxon>
        <taxon>Embryophyta</taxon>
        <taxon>Tracheophyta</taxon>
        <taxon>Spermatophyta</taxon>
        <taxon>Magnoliopsida</taxon>
        <taxon>eudicotyledons</taxon>
        <taxon>Gunneridae</taxon>
        <taxon>Pentapetalae</taxon>
        <taxon>asterids</taxon>
        <taxon>campanulids</taxon>
        <taxon>Asterales</taxon>
        <taxon>Asteraceae</taxon>
        <taxon>Asteroideae</taxon>
        <taxon>Anthemideae</taxon>
        <taxon>Anthemidinae</taxon>
        <taxon>Tanacetum</taxon>
    </lineage>
</organism>
<dbReference type="PROSITE" id="PS52045">
    <property type="entry name" value="NEPROSIN_PEP_CD"/>
    <property type="match status" value="1"/>
</dbReference>
<feature type="compositionally biased region" description="Basic and acidic residues" evidence="1">
    <location>
        <begin position="97"/>
        <end position="108"/>
    </location>
</feature>
<dbReference type="InterPro" id="IPR025521">
    <property type="entry name" value="Neprosin_propep"/>
</dbReference>
<dbReference type="InterPro" id="IPR004314">
    <property type="entry name" value="Neprosin"/>
</dbReference>
<feature type="compositionally biased region" description="Basic and acidic residues" evidence="1">
    <location>
        <begin position="124"/>
        <end position="133"/>
    </location>
</feature>
<feature type="compositionally biased region" description="Polar residues" evidence="1">
    <location>
        <begin position="525"/>
        <end position="537"/>
    </location>
</feature>
<name>A0A699GUR6_TANCI</name>
<feature type="compositionally biased region" description="Polar residues" evidence="1">
    <location>
        <begin position="164"/>
        <end position="177"/>
    </location>
</feature>
<dbReference type="EMBL" id="BKCJ010037413">
    <property type="protein sequence ID" value="GEV88151.1"/>
    <property type="molecule type" value="Genomic_DNA"/>
</dbReference>
<feature type="compositionally biased region" description="Polar residues" evidence="1">
    <location>
        <begin position="188"/>
        <end position="202"/>
    </location>
</feature>
<proteinExistence type="predicted"/>
<dbReference type="Pfam" id="PF14365">
    <property type="entry name" value="Neprosin_AP"/>
    <property type="match status" value="1"/>
</dbReference>
<feature type="compositionally biased region" description="Polar residues" evidence="1">
    <location>
        <begin position="43"/>
        <end position="78"/>
    </location>
</feature>
<gene>
    <name evidence="3" type="ORF">Tci_160128</name>
</gene>
<comment type="caution">
    <text evidence="3">The sequence shown here is derived from an EMBL/GenBank/DDBJ whole genome shotgun (WGS) entry which is preliminary data.</text>
</comment>
<feature type="compositionally biased region" description="Polar residues" evidence="1">
    <location>
        <begin position="553"/>
        <end position="568"/>
    </location>
</feature>
<feature type="compositionally biased region" description="Basic and acidic residues" evidence="1">
    <location>
        <begin position="1"/>
        <end position="10"/>
    </location>
</feature>
<dbReference type="PANTHER" id="PTHR34281:SF2">
    <property type="entry name" value="PROTEIN EARLY FLOWERING 3"/>
    <property type="match status" value="1"/>
</dbReference>
<evidence type="ECO:0000256" key="1">
    <source>
        <dbReference type="SAM" id="MobiDB-lite"/>
    </source>
</evidence>
<sequence>MKRGKDDDKSMGPMFPRLHVNDTEKGGPRAPPRNKMALYEQLSIPSQRFNGGVSASSTPGTVNERGTFSPRQQSSSIHPTRKPESRHSDINNQRAQQEPKRRQEDDFRVPIFDQQSGTSQNRSGNHENRENDKITPFGAHFAGRLSNVQNAKQNDNKVQKENSQDLARTASNQSARQNIKLPLKETNESSSFSHRNASNNGNLRDYRADSQADNTLWGDSVLNEASKATGYRNNSVPLREVQEEPLRSPNDATNADAVSETSMVDSVCGVDISPDDVVGIIGQKHFWKARRAIVNQQRVFAVQVFELHRLIKVQRLIAGSPHLLVDDNGFIAKPPKVTPIKKLPIEYVLKPTVNTPKHKPDIEKPNDDLEFSAENAVGKASLSSVQNGSQTTNCIPFGGNPLPPPSDQNMGSWNYNPPPGHQWLIPVMTPSEGLVYKPYPGPGFMSPVYGGCGPPVSMPPIIGHNFPNYGIQPPSDHHYEGPTGAHPFAPPPSPPSSHGYFPAYGMQMMNPSVSTPTRCEPRNPSPLNLQRQGSSNVPVDKTGPTALNVVKLNATSKDTEVQASTASSRSDKRKDRNALPLFPTSARGPSPSPTPEPARVETVGPARVIRVVPHNARSATASVARIFQSIQEERKQYDSGPLNETTTTTTFSERHKVKSILSEDGDIIDCVDIYKQPAFSHLALRNHIIQMAPTKVLKEEDTKMKKVFEGTKKEDDAMTITSQRWQKSGSCPKGTIPIRRTQKHSLHKGNLHAYGMKKPSETKSQEANLKYAINSLLNHSVAEIVTEGYSYSGAKVDIKVWTPYVEREDDYSTSRVVIQTGALNAFEAVETGWAVNPSVYGDHETRLYVYWTADGSRTTGCFDLTCPGFVQVNHEISLGAAIYPVSKPDGLPYQITVYIYKDPKTNNWWVNYGESINIGYWPAELFVLLKYQGLLVKWGGEVYSSRVKTHPHTATYMGNGNTPMAAFAEDCGTMKRMRVEQNSEPLMIPEWTDAVVDEYRCYDIFYMVDYVADPVFYYGGPGRSPWCP</sequence>
<evidence type="ECO:0000259" key="2">
    <source>
        <dbReference type="PROSITE" id="PS52045"/>
    </source>
</evidence>
<feature type="domain" description="Neprosin PEP catalytic" evidence="2">
    <location>
        <begin position="772"/>
        <end position="1028"/>
    </location>
</feature>
<reference evidence="3" key="1">
    <citation type="journal article" date="2019" name="Sci. Rep.">
        <title>Draft genome of Tanacetum cinerariifolium, the natural source of mosquito coil.</title>
        <authorList>
            <person name="Yamashiro T."/>
            <person name="Shiraishi A."/>
            <person name="Satake H."/>
            <person name="Nakayama K."/>
        </authorList>
    </citation>
    <scope>NUCLEOTIDE SEQUENCE</scope>
</reference>
<feature type="region of interest" description="Disordered" evidence="1">
    <location>
        <begin position="233"/>
        <end position="257"/>
    </location>
</feature>
<dbReference type="PANTHER" id="PTHR34281">
    <property type="entry name" value="PROTEIN EARLY FLOWERING 3"/>
    <property type="match status" value="1"/>
</dbReference>
<feature type="compositionally biased region" description="Polar residues" evidence="1">
    <location>
        <begin position="113"/>
        <end position="123"/>
    </location>
</feature>
<evidence type="ECO:0000313" key="3">
    <source>
        <dbReference type="EMBL" id="GEV88151.1"/>
    </source>
</evidence>
<feature type="region of interest" description="Disordered" evidence="1">
    <location>
        <begin position="472"/>
        <end position="600"/>
    </location>
</feature>
<protein>
    <submittedName>
        <fullName evidence="3">Protein early flowering 3-like</fullName>
    </submittedName>
</protein>
<dbReference type="Pfam" id="PF03080">
    <property type="entry name" value="Neprosin"/>
    <property type="match status" value="1"/>
</dbReference>
<dbReference type="GO" id="GO:2000028">
    <property type="term" value="P:regulation of photoperiodism, flowering"/>
    <property type="evidence" value="ECO:0007669"/>
    <property type="project" value="InterPro"/>
</dbReference>
<dbReference type="AlphaFoldDB" id="A0A699GUR6"/>
<feature type="region of interest" description="Disordered" evidence="1">
    <location>
        <begin position="150"/>
        <end position="206"/>
    </location>
</feature>
<feature type="region of interest" description="Disordered" evidence="1">
    <location>
        <begin position="1"/>
        <end position="134"/>
    </location>
</feature>
<dbReference type="InterPro" id="IPR039319">
    <property type="entry name" value="ELF3-like"/>
</dbReference>